<keyword evidence="2" id="KW-0812">Transmembrane</keyword>
<evidence type="ECO:0000256" key="1">
    <source>
        <dbReference type="SAM" id="MobiDB-lite"/>
    </source>
</evidence>
<proteinExistence type="predicted"/>
<evidence type="ECO:0000313" key="4">
    <source>
        <dbReference type="Proteomes" id="UP000000387"/>
    </source>
</evidence>
<dbReference type="Proteomes" id="UP000000387">
    <property type="component" value="Chromosome"/>
</dbReference>
<dbReference type="AlphaFoldDB" id="E3H483"/>
<dbReference type="EMBL" id="CP002280">
    <property type="protein sequence ID" value="ADP40586.1"/>
    <property type="molecule type" value="Genomic_DNA"/>
</dbReference>
<evidence type="ECO:0000313" key="3">
    <source>
        <dbReference type="EMBL" id="ADP40586.1"/>
    </source>
</evidence>
<feature type="transmembrane region" description="Helical" evidence="2">
    <location>
        <begin position="110"/>
        <end position="132"/>
    </location>
</feature>
<dbReference type="HOGENOM" id="CLU_1804758_0_0_11"/>
<feature type="region of interest" description="Disordered" evidence="1">
    <location>
        <begin position="1"/>
        <end position="32"/>
    </location>
</feature>
<organism evidence="3 4">
    <name type="scientific">Rothia dentocariosa (strain ATCC 17931 / CDC X599 / XDIA)</name>
    <dbReference type="NCBI Taxonomy" id="762948"/>
    <lineage>
        <taxon>Bacteria</taxon>
        <taxon>Bacillati</taxon>
        <taxon>Actinomycetota</taxon>
        <taxon>Actinomycetes</taxon>
        <taxon>Micrococcales</taxon>
        <taxon>Micrococcaceae</taxon>
        <taxon>Rothia</taxon>
    </lineage>
</organism>
<keyword evidence="2" id="KW-1133">Transmembrane helix</keyword>
<name>E3H483_ROTDC</name>
<gene>
    <name evidence="3" type="ordered locus">HMPREF0733_11129</name>
</gene>
<accession>E3H483</accession>
<reference evidence="4" key="1">
    <citation type="submission" date="2010-10" db="EMBL/GenBank/DDBJ databases">
        <title>The complete genome of Rothia dentocariosa ATCC 17931.</title>
        <authorList>
            <person name="Muzny D."/>
            <person name="Qin X."/>
            <person name="Buhay C."/>
            <person name="Dugan-Rocha S."/>
            <person name="Ding Y."/>
            <person name="Chen G."/>
            <person name="Hawes A."/>
            <person name="Holder M."/>
            <person name="Jhangiani S."/>
            <person name="Johnson A."/>
            <person name="Khan Z."/>
            <person name="Li Z."/>
            <person name="Liu W."/>
            <person name="Liu X."/>
            <person name="Perez L."/>
            <person name="Shen H."/>
            <person name="Wang Q."/>
            <person name="Watt J."/>
            <person name="Xi L."/>
            <person name="Xin Y."/>
            <person name="Zhou J."/>
            <person name="Deng J."/>
            <person name="Jiang H."/>
            <person name="Liu Y."/>
            <person name="Qu J."/>
            <person name="Song X.-Z."/>
            <person name="Zhang L."/>
            <person name="Villasana D."/>
            <person name="Johnson A."/>
            <person name="Liu J."/>
            <person name="Liyanage D."/>
            <person name="Lorensuhewa L."/>
            <person name="Robinson T."/>
            <person name="Song A."/>
            <person name="Song B.-B."/>
            <person name="Dinh H."/>
            <person name="Thornton R."/>
            <person name="Coyle M."/>
            <person name="Francisco L."/>
            <person name="Jackson L."/>
            <person name="Javaid M."/>
            <person name="Korchina V."/>
            <person name="Kovar C."/>
            <person name="Mata R."/>
            <person name="Mathew T."/>
            <person name="Ngo R."/>
            <person name="Nguyen L."/>
            <person name="Nguyen N."/>
            <person name="Okwuonu G."/>
            <person name="Ongeri F."/>
            <person name="Pham C."/>
            <person name="Simmons D."/>
            <person name="Wilczek-Boney K."/>
            <person name="Hale W."/>
            <person name="Jakkamsetti A."/>
            <person name="Pham P."/>
            <person name="Ruth R."/>
            <person name="San Lucas F."/>
            <person name="Warren J."/>
            <person name="Zhang J."/>
            <person name="Zhao Z."/>
            <person name="Zhou C."/>
            <person name="Zhu D."/>
            <person name="Lee S."/>
            <person name="Bess C."/>
            <person name="Blankenburg K."/>
            <person name="Forbes L."/>
            <person name="Fu Q."/>
            <person name="Gubbala S."/>
            <person name="Hirani K."/>
            <person name="Jayaseelan J.C."/>
            <person name="Lara F."/>
            <person name="Munidasa M."/>
            <person name="Palculict T."/>
            <person name="Patil S."/>
            <person name="Pu L.-L."/>
            <person name="Saada N."/>
            <person name="Tang L."/>
            <person name="Weissenberger G."/>
            <person name="Zhu Y."/>
            <person name="Hemphill L."/>
            <person name="Shang Y."/>
            <person name="Youmans B."/>
            <person name="Ayvaz T."/>
            <person name="Ross M."/>
            <person name="Santibanez J."/>
            <person name="Aqrawi P."/>
            <person name="Gross S."/>
            <person name="Joshi V."/>
            <person name="Fowler G."/>
            <person name="Nazareth L."/>
            <person name="Reid J."/>
            <person name="Worley K."/>
            <person name="Petrosino J."/>
            <person name="Highlander S."/>
            <person name="Gibbs R."/>
        </authorList>
    </citation>
    <scope>NUCLEOTIDE SEQUENCE [LARGE SCALE GENOMIC DNA]</scope>
    <source>
        <strain evidence="4">ATCC 17931 / CDC X599 / XDIA</strain>
    </source>
</reference>
<evidence type="ECO:0000256" key="2">
    <source>
        <dbReference type="SAM" id="Phobius"/>
    </source>
</evidence>
<feature type="transmembrane region" description="Helical" evidence="2">
    <location>
        <begin position="71"/>
        <end position="90"/>
    </location>
</feature>
<protein>
    <submittedName>
        <fullName evidence="3">Uncharacterized protein</fullName>
    </submittedName>
</protein>
<keyword evidence="2" id="KW-0472">Membrane</keyword>
<sequence>MREPTAPESTIRTAKRANPIRSARPQRDSEGFGVLDRSAGAAVVLWADAPAPSDLEATGCLPRRGDELIGVLYLVVIGRLCVVGSHAGLLPEIQGSSRIIFRTYLCDLSYVNMGLIWHYLFYKGILSLWLILVHPNTGTLTVH</sequence>
<dbReference type="KEGG" id="rdn:HMPREF0733_11129"/>